<dbReference type="PANTHER" id="PTHR21593">
    <property type="entry name" value="PRION-LIKE- Q/N-RICH -DOMAIN-BEARING PROTEIN PROTEIN"/>
    <property type="match status" value="1"/>
</dbReference>
<dbReference type="PANTHER" id="PTHR21593:SF36">
    <property type="entry name" value="DUF148 DOMAIN-CONTAINING PROTEIN-RELATED"/>
    <property type="match status" value="1"/>
</dbReference>
<feature type="signal peptide" evidence="1">
    <location>
        <begin position="1"/>
        <end position="19"/>
    </location>
</feature>
<feature type="domain" description="SXP/RAL-2 family protein Ani s 5-like cation-binding" evidence="2">
    <location>
        <begin position="34"/>
        <end position="140"/>
    </location>
</feature>
<organism evidence="3 4">
    <name type="scientific">Ditylenchus destructor</name>
    <dbReference type="NCBI Taxonomy" id="166010"/>
    <lineage>
        <taxon>Eukaryota</taxon>
        <taxon>Metazoa</taxon>
        <taxon>Ecdysozoa</taxon>
        <taxon>Nematoda</taxon>
        <taxon>Chromadorea</taxon>
        <taxon>Rhabditida</taxon>
        <taxon>Tylenchina</taxon>
        <taxon>Tylenchomorpha</taxon>
        <taxon>Sphaerularioidea</taxon>
        <taxon>Anguinidae</taxon>
        <taxon>Anguininae</taxon>
        <taxon>Ditylenchus</taxon>
    </lineage>
</organism>
<evidence type="ECO:0000256" key="1">
    <source>
        <dbReference type="SAM" id="SignalP"/>
    </source>
</evidence>
<dbReference type="Pfam" id="PF02520">
    <property type="entry name" value="ANIS5_cation-bd"/>
    <property type="match status" value="1"/>
</dbReference>
<keyword evidence="4" id="KW-1185">Reference proteome</keyword>
<evidence type="ECO:0000259" key="2">
    <source>
        <dbReference type="Pfam" id="PF02520"/>
    </source>
</evidence>
<accession>A0AAD4RD82</accession>
<feature type="chain" id="PRO_5042069318" description="SXP/RAL-2 family protein Ani s 5-like cation-binding domain-containing protein" evidence="1">
    <location>
        <begin position="20"/>
        <end position="146"/>
    </location>
</feature>
<comment type="caution">
    <text evidence="3">The sequence shown here is derived from an EMBL/GenBank/DDBJ whole genome shotgun (WGS) entry which is preliminary data.</text>
</comment>
<dbReference type="EMBL" id="JAKKPZ010000001">
    <property type="protein sequence ID" value="KAI1728286.1"/>
    <property type="molecule type" value="Genomic_DNA"/>
</dbReference>
<evidence type="ECO:0000313" key="3">
    <source>
        <dbReference type="EMBL" id="KAI1728286.1"/>
    </source>
</evidence>
<dbReference type="InterPro" id="IPR003677">
    <property type="entry name" value="ANIS5_cation-bd"/>
</dbReference>
<keyword evidence="1" id="KW-0732">Signal</keyword>
<reference evidence="3" key="1">
    <citation type="submission" date="2022-01" db="EMBL/GenBank/DDBJ databases">
        <title>Genome Sequence Resource for Two Populations of Ditylenchus destructor, the Migratory Endoparasitic Phytonematode.</title>
        <authorList>
            <person name="Zhang H."/>
            <person name="Lin R."/>
            <person name="Xie B."/>
        </authorList>
    </citation>
    <scope>NUCLEOTIDE SEQUENCE</scope>
    <source>
        <strain evidence="3">BazhouSP</strain>
    </source>
</reference>
<dbReference type="InterPro" id="IPR052823">
    <property type="entry name" value="SXP/RAL-2_related"/>
</dbReference>
<name>A0AAD4RD82_9BILA</name>
<evidence type="ECO:0000313" key="4">
    <source>
        <dbReference type="Proteomes" id="UP001201812"/>
    </source>
</evidence>
<proteinExistence type="predicted"/>
<protein>
    <recommendedName>
        <fullName evidence="2">SXP/RAL-2 family protein Ani s 5-like cation-binding domain-containing protein</fullName>
    </recommendedName>
</protein>
<dbReference type="Proteomes" id="UP001201812">
    <property type="component" value="Unassembled WGS sequence"/>
</dbReference>
<sequence length="146" mass="16672">MVIIIAYLLISRFVVLALCQVDIPAFLESISPDAQEELDEIVSDGEQTKHQMNEKLDDWAQRQPPGFANNYFALKQSLMEAKQTLETAKTRTLVNQPLEVQNAEQRIEAIQNNQEISRNEERRQISAVINQLSHEAQKIINAKTLL</sequence>
<gene>
    <name evidence="3" type="ORF">DdX_00453</name>
</gene>
<dbReference type="AlphaFoldDB" id="A0AAD4RD82"/>